<feature type="signal peptide" evidence="1">
    <location>
        <begin position="1"/>
        <end position="20"/>
    </location>
</feature>
<keyword evidence="3" id="KW-1185">Reference proteome</keyword>
<comment type="caution">
    <text evidence="2">The sequence shown here is derived from an EMBL/GenBank/DDBJ whole genome shotgun (WGS) entry which is preliminary data.</text>
</comment>
<dbReference type="EMBL" id="JARULN010000012">
    <property type="protein sequence ID" value="MDG5754751.1"/>
    <property type="molecule type" value="Genomic_DNA"/>
</dbReference>
<proteinExistence type="predicted"/>
<keyword evidence="1" id="KW-0732">Signal</keyword>
<name>A0ABT6H8F5_9BACI</name>
<evidence type="ECO:0000313" key="3">
    <source>
        <dbReference type="Proteomes" id="UP001218246"/>
    </source>
</evidence>
<protein>
    <recommendedName>
        <fullName evidence="4">DUF3221 domain-containing protein</fullName>
    </recommendedName>
</protein>
<evidence type="ECO:0000256" key="1">
    <source>
        <dbReference type="SAM" id="SignalP"/>
    </source>
</evidence>
<dbReference type="PROSITE" id="PS51257">
    <property type="entry name" value="PROKAR_LIPOPROTEIN"/>
    <property type="match status" value="1"/>
</dbReference>
<sequence length="128" mass="14324">MKKKWMLALFLLLSACKVVSEEPNTLQDAMKQGFRAEQITEADVIETQQVDDNLLVFYKSEDSIGIGSIYTKGKHLKWYKGQQNIGIRNDSDASASMQGTVQTEDGQDIEILVERAPKNGAYSVRVLP</sequence>
<evidence type="ECO:0000313" key="2">
    <source>
        <dbReference type="EMBL" id="MDG5754751.1"/>
    </source>
</evidence>
<dbReference type="RefSeq" id="WP_278018419.1">
    <property type="nucleotide sequence ID" value="NZ_JARRRY010000012.1"/>
</dbReference>
<gene>
    <name evidence="2" type="ORF">P6P90_12305</name>
</gene>
<reference evidence="2 3" key="1">
    <citation type="submission" date="2023-04" db="EMBL/GenBank/DDBJ databases">
        <title>Ectobacillus antri isolated from activated sludge.</title>
        <authorList>
            <person name="Yan P."/>
            <person name="Liu X."/>
        </authorList>
    </citation>
    <scope>NUCLEOTIDE SEQUENCE [LARGE SCALE GENOMIC DNA]</scope>
    <source>
        <strain evidence="2 3">C18H</strain>
    </source>
</reference>
<organism evidence="2 3">
    <name type="scientific">Ectobacillus antri</name>
    <dbReference type="NCBI Taxonomy" id="2486280"/>
    <lineage>
        <taxon>Bacteria</taxon>
        <taxon>Bacillati</taxon>
        <taxon>Bacillota</taxon>
        <taxon>Bacilli</taxon>
        <taxon>Bacillales</taxon>
        <taxon>Bacillaceae</taxon>
        <taxon>Ectobacillus</taxon>
    </lineage>
</organism>
<accession>A0ABT6H8F5</accession>
<dbReference type="Proteomes" id="UP001218246">
    <property type="component" value="Unassembled WGS sequence"/>
</dbReference>
<evidence type="ECO:0008006" key="4">
    <source>
        <dbReference type="Google" id="ProtNLM"/>
    </source>
</evidence>
<feature type="chain" id="PRO_5046587139" description="DUF3221 domain-containing protein" evidence="1">
    <location>
        <begin position="21"/>
        <end position="128"/>
    </location>
</feature>